<dbReference type="Proteomes" id="UP000000709">
    <property type="component" value="Unassembled WGS sequence"/>
</dbReference>
<dbReference type="PANTHER" id="PTHR37451">
    <property type="entry name" value="MARVEL DOMAIN"/>
    <property type="match status" value="1"/>
</dbReference>
<comment type="subcellular location">
    <subcellularLocation>
        <location evidence="1">Membrane</location>
        <topology evidence="1">Multi-pass membrane protein</topology>
    </subcellularLocation>
</comment>
<keyword evidence="9" id="KW-1185">Reference proteome</keyword>
<evidence type="ECO:0000256" key="6">
    <source>
        <dbReference type="SAM" id="Phobius"/>
    </source>
</evidence>
<keyword evidence="3 6" id="KW-1133">Transmembrane helix</keyword>
<dbReference type="InterPro" id="IPR008253">
    <property type="entry name" value="Marvel"/>
</dbReference>
<protein>
    <recommendedName>
        <fullName evidence="7">MARVEL domain-containing protein</fullName>
    </recommendedName>
</protein>
<evidence type="ECO:0000259" key="7">
    <source>
        <dbReference type="Pfam" id="PF01284"/>
    </source>
</evidence>
<evidence type="ECO:0000256" key="1">
    <source>
        <dbReference type="ARBA" id="ARBA00004141"/>
    </source>
</evidence>
<organism evidence="9">
    <name type="scientific">Spathaspora passalidarum (strain NRRL Y-27907 / 11-Y1)</name>
    <dbReference type="NCBI Taxonomy" id="619300"/>
    <lineage>
        <taxon>Eukaryota</taxon>
        <taxon>Fungi</taxon>
        <taxon>Dikarya</taxon>
        <taxon>Ascomycota</taxon>
        <taxon>Saccharomycotina</taxon>
        <taxon>Pichiomycetes</taxon>
        <taxon>Debaryomycetaceae</taxon>
        <taxon>Spathaspora</taxon>
    </lineage>
</organism>
<feature type="compositionally biased region" description="Basic and acidic residues" evidence="5">
    <location>
        <begin position="234"/>
        <end position="243"/>
    </location>
</feature>
<dbReference type="OrthoDB" id="2117453at2759"/>
<gene>
    <name evidence="8" type="ORF">SPAPADRAFT_63007</name>
</gene>
<accession>G3ASG2</accession>
<proteinExistence type="predicted"/>
<dbReference type="RefSeq" id="XP_007377113.1">
    <property type="nucleotide sequence ID" value="XM_007377051.1"/>
</dbReference>
<dbReference type="KEGG" id="spaa:SPAPADRAFT_63007"/>
<evidence type="ECO:0000256" key="4">
    <source>
        <dbReference type="ARBA" id="ARBA00023136"/>
    </source>
</evidence>
<dbReference type="InParanoid" id="G3ASG2"/>
<evidence type="ECO:0000256" key="3">
    <source>
        <dbReference type="ARBA" id="ARBA00022989"/>
    </source>
</evidence>
<dbReference type="HOGENOM" id="CLU_089393_0_0_1"/>
<dbReference type="eggNOG" id="ENOG502S522">
    <property type="taxonomic scope" value="Eukaryota"/>
</dbReference>
<keyword evidence="4 6" id="KW-0472">Membrane</keyword>
<keyword evidence="2 6" id="KW-0812">Transmembrane</keyword>
<feature type="transmembrane region" description="Helical" evidence="6">
    <location>
        <begin position="128"/>
        <end position="153"/>
    </location>
</feature>
<feature type="domain" description="MARVEL" evidence="7">
    <location>
        <begin position="8"/>
        <end position="146"/>
    </location>
</feature>
<evidence type="ECO:0000256" key="2">
    <source>
        <dbReference type="ARBA" id="ARBA00022692"/>
    </source>
</evidence>
<name>G3ASG2_SPAPN</name>
<dbReference type="STRING" id="619300.G3ASG2"/>
<evidence type="ECO:0000256" key="5">
    <source>
        <dbReference type="SAM" id="MobiDB-lite"/>
    </source>
</evidence>
<dbReference type="GeneID" id="18874550"/>
<feature type="transmembrane region" description="Helical" evidence="6">
    <location>
        <begin position="69"/>
        <end position="87"/>
    </location>
</feature>
<dbReference type="OMA" id="VFYLSAM"/>
<reference evidence="8 9" key="1">
    <citation type="journal article" date="2011" name="Proc. Natl. Acad. Sci. U.S.A.">
        <title>Comparative genomics of xylose-fermenting fungi for enhanced biofuel production.</title>
        <authorList>
            <person name="Wohlbach D.J."/>
            <person name="Kuo A."/>
            <person name="Sato T.K."/>
            <person name="Potts K.M."/>
            <person name="Salamov A.A."/>
            <person name="LaButti K.M."/>
            <person name="Sun H."/>
            <person name="Clum A."/>
            <person name="Pangilinan J.L."/>
            <person name="Lindquist E.A."/>
            <person name="Lucas S."/>
            <person name="Lapidus A."/>
            <person name="Jin M."/>
            <person name="Gunawan C."/>
            <person name="Balan V."/>
            <person name="Dale B.E."/>
            <person name="Jeffries T.W."/>
            <person name="Zinkel R."/>
            <person name="Barry K.W."/>
            <person name="Grigoriev I.V."/>
            <person name="Gasch A.P."/>
        </authorList>
    </citation>
    <scope>NUCLEOTIDE SEQUENCE [LARGE SCALE GENOMIC DNA]</scope>
    <source>
        <strain evidence="9">NRRL Y-27907 / 11-Y1</strain>
    </source>
</reference>
<dbReference type="PANTHER" id="PTHR37451:SF1">
    <property type="entry name" value="MARVEL DOMAIN-CONTAINING PROTEIN"/>
    <property type="match status" value="1"/>
</dbReference>
<feature type="region of interest" description="Disordered" evidence="5">
    <location>
        <begin position="209"/>
        <end position="243"/>
    </location>
</feature>
<feature type="transmembrane region" description="Helical" evidence="6">
    <location>
        <begin position="6"/>
        <end position="30"/>
    </location>
</feature>
<dbReference type="AlphaFoldDB" id="G3ASG2"/>
<feature type="transmembrane region" description="Helical" evidence="6">
    <location>
        <begin position="42"/>
        <end position="63"/>
    </location>
</feature>
<evidence type="ECO:0000313" key="9">
    <source>
        <dbReference type="Proteomes" id="UP000000709"/>
    </source>
</evidence>
<evidence type="ECO:0000313" key="8">
    <source>
        <dbReference type="EMBL" id="EGW31080.1"/>
    </source>
</evidence>
<feature type="compositionally biased region" description="Acidic residues" evidence="5">
    <location>
        <begin position="209"/>
        <end position="221"/>
    </location>
</feature>
<dbReference type="EMBL" id="GL996504">
    <property type="protein sequence ID" value="EGW31080.1"/>
    <property type="molecule type" value="Genomic_DNA"/>
</dbReference>
<dbReference type="GO" id="GO:0016020">
    <property type="term" value="C:membrane"/>
    <property type="evidence" value="ECO:0007669"/>
    <property type="project" value="UniProtKB-SubCell"/>
</dbReference>
<sequence length="243" mass="26704">MILKEIFTYSIRGAEGLFALLVLGLSAGYLGVYGHNVDRISYTLVVSILNLIYFGYIGGVLPFVTEERAPSLSILLSEGILSIFYLASMGSIADMVSGVSCDLGDYYFDGNQYYSNHKYKTTCHIAKALIPFTLFNWLLFTASLLLFVFYSFIPEVSTYGWGHIIQLTKYHFGAIWANYAQPPFKKVIGAEEKGVATGGEVAPAAAVVDEEAQIGSSDEEARENKYAEATSTEGDDHPVKQHT</sequence>
<dbReference type="Pfam" id="PF01284">
    <property type="entry name" value="MARVEL"/>
    <property type="match status" value="1"/>
</dbReference>